<dbReference type="PANTHER" id="PTHR34220:SF7">
    <property type="entry name" value="SENSOR HISTIDINE KINASE YPDA"/>
    <property type="match status" value="1"/>
</dbReference>
<feature type="transmembrane region" description="Helical" evidence="1">
    <location>
        <begin position="21"/>
        <end position="40"/>
    </location>
</feature>
<keyword evidence="1" id="KW-1133">Transmembrane helix</keyword>
<dbReference type="RefSeq" id="WP_103789227.1">
    <property type="nucleotide sequence ID" value="NZ_PQVF01000007.1"/>
</dbReference>
<evidence type="ECO:0000259" key="2">
    <source>
        <dbReference type="Pfam" id="PF06580"/>
    </source>
</evidence>
<dbReference type="GO" id="GO:0000155">
    <property type="term" value="F:phosphorelay sensor kinase activity"/>
    <property type="evidence" value="ECO:0007669"/>
    <property type="project" value="InterPro"/>
</dbReference>
<dbReference type="OrthoDB" id="9792992at2"/>
<organism evidence="3 4">
    <name type="scientific">Solitalea longa</name>
    <dbReference type="NCBI Taxonomy" id="2079460"/>
    <lineage>
        <taxon>Bacteria</taxon>
        <taxon>Pseudomonadati</taxon>
        <taxon>Bacteroidota</taxon>
        <taxon>Sphingobacteriia</taxon>
        <taxon>Sphingobacteriales</taxon>
        <taxon>Sphingobacteriaceae</taxon>
        <taxon>Solitalea</taxon>
    </lineage>
</organism>
<dbReference type="Pfam" id="PF06580">
    <property type="entry name" value="His_kinase"/>
    <property type="match status" value="1"/>
</dbReference>
<dbReference type="InterPro" id="IPR050640">
    <property type="entry name" value="Bact_2-comp_sensor_kinase"/>
</dbReference>
<keyword evidence="1" id="KW-0472">Membrane</keyword>
<reference evidence="3 4" key="1">
    <citation type="submission" date="2018-01" db="EMBL/GenBank/DDBJ databases">
        <authorList>
            <person name="Gaut B.S."/>
            <person name="Morton B.R."/>
            <person name="Clegg M.T."/>
            <person name="Duvall M.R."/>
        </authorList>
    </citation>
    <scope>NUCLEOTIDE SEQUENCE [LARGE SCALE GENOMIC DNA]</scope>
    <source>
        <strain evidence="3 4">HR-AV</strain>
    </source>
</reference>
<dbReference type="PANTHER" id="PTHR34220">
    <property type="entry name" value="SENSOR HISTIDINE KINASE YPDA"/>
    <property type="match status" value="1"/>
</dbReference>
<evidence type="ECO:0000256" key="1">
    <source>
        <dbReference type="SAM" id="Phobius"/>
    </source>
</evidence>
<proteinExistence type="predicted"/>
<dbReference type="AlphaFoldDB" id="A0A2S5A1Y0"/>
<dbReference type="InterPro" id="IPR010559">
    <property type="entry name" value="Sig_transdc_His_kin_internal"/>
</dbReference>
<dbReference type="Proteomes" id="UP000236893">
    <property type="component" value="Unassembled WGS sequence"/>
</dbReference>
<feature type="domain" description="Signal transduction histidine kinase internal region" evidence="2">
    <location>
        <begin position="175"/>
        <end position="254"/>
    </location>
</feature>
<keyword evidence="1" id="KW-0812">Transmembrane</keyword>
<name>A0A2S5A1Y0_9SPHI</name>
<comment type="caution">
    <text evidence="3">The sequence shown here is derived from an EMBL/GenBank/DDBJ whole genome shotgun (WGS) entry which is preliminary data.</text>
</comment>
<gene>
    <name evidence="3" type="ORF">C3K47_11195</name>
</gene>
<feature type="transmembrane region" description="Helical" evidence="1">
    <location>
        <begin position="55"/>
        <end position="77"/>
    </location>
</feature>
<feature type="transmembrane region" description="Helical" evidence="1">
    <location>
        <begin position="89"/>
        <end position="110"/>
    </location>
</feature>
<dbReference type="EMBL" id="PQVF01000007">
    <property type="protein sequence ID" value="POY36309.1"/>
    <property type="molecule type" value="Genomic_DNA"/>
</dbReference>
<keyword evidence="4" id="KW-1185">Reference proteome</keyword>
<protein>
    <recommendedName>
        <fullName evidence="2">Signal transduction histidine kinase internal region domain-containing protein</fullName>
    </recommendedName>
</protein>
<accession>A0A2S5A1Y0</accession>
<dbReference type="GO" id="GO:0016020">
    <property type="term" value="C:membrane"/>
    <property type="evidence" value="ECO:0007669"/>
    <property type="project" value="InterPro"/>
</dbReference>
<evidence type="ECO:0000313" key="4">
    <source>
        <dbReference type="Proteomes" id="UP000236893"/>
    </source>
</evidence>
<evidence type="ECO:0000313" key="3">
    <source>
        <dbReference type="EMBL" id="POY36309.1"/>
    </source>
</evidence>
<sequence length="386" mass="45165">MKAYDFIFSERFSNQLLRHTAFWGVWYFYILIVYIFTPWYSQFKQIYTDEQYKQLLITAFLITLRHAVVFYIFYNFLIANGSLRRKITFAISGFFIAMIANLLLGSLAPVTRMYFGLVNYFQDFNSWRVIRVEILRDLTYNVFALFVIAATIKLGKHLAIKQKENELLLREKLNAELQLLKAQIHPHFLFNTLNNIYSFILTSNPIAPDLTLKLSNLMHYIITECNHPKVLLAHEIEMIESYLELEKIRYGKRLNLDISIVGNLEHRSIPPLLLLPFIENSFKHGASNLLENPWIKLELLISDQHLTMQLINSKPLDSDQLITKNSGIGLVNVQKRLQLLYPNEHTLRINSDPEIFSIYLEVALEKEFSPETDALMESYFPLIQTA</sequence>